<evidence type="ECO:0000256" key="2">
    <source>
        <dbReference type="ARBA" id="ARBA00004642"/>
    </source>
</evidence>
<dbReference type="AlphaFoldDB" id="A0A7J7JH48"/>
<dbReference type="GO" id="GO:0061630">
    <property type="term" value="F:ubiquitin protein ligase activity"/>
    <property type="evidence" value="ECO:0007669"/>
    <property type="project" value="UniProtKB-UniRule"/>
</dbReference>
<feature type="repeat" description="WD" evidence="7">
    <location>
        <begin position="424"/>
        <end position="459"/>
    </location>
</feature>
<gene>
    <name evidence="10" type="ORF">EB796_016738</name>
</gene>
<dbReference type="GO" id="GO:0000974">
    <property type="term" value="C:Prp19 complex"/>
    <property type="evidence" value="ECO:0007669"/>
    <property type="project" value="UniProtKB-UniRule"/>
</dbReference>
<protein>
    <recommendedName>
        <fullName evidence="4 8">Pre-mRNA-processing factor 19</fullName>
        <ecNumber evidence="3 8">2.3.2.27</ecNumber>
    </recommendedName>
</protein>
<keyword evidence="6" id="KW-0677">Repeat</keyword>
<dbReference type="EC" id="2.3.2.27" evidence="3 8"/>
<keyword evidence="8" id="KW-0539">Nucleus</keyword>
<dbReference type="Pfam" id="PF08606">
    <property type="entry name" value="Prp19"/>
    <property type="match status" value="1"/>
</dbReference>
<keyword evidence="8" id="KW-0507">mRNA processing</keyword>
<keyword evidence="8" id="KW-0747">Spliceosome</keyword>
<evidence type="ECO:0000256" key="8">
    <source>
        <dbReference type="RuleBase" id="RU367101"/>
    </source>
</evidence>
<dbReference type="OrthoDB" id="687049at2759"/>
<evidence type="ECO:0000256" key="3">
    <source>
        <dbReference type="ARBA" id="ARBA00012483"/>
    </source>
</evidence>
<sequence>MNLPASGLAKPRPPTATSIPAILKSLQDEWDAVMLHSFTLRQQLQTARQELSHALYQHDAACRVIARLTKEVTAAREALATLKPQAGLTASAASYAQQGYEQAAPAAAGDEGLVLQEVGMSEDVTAKIQAKADSLTADRKRRGKTIPEGLASADDISQYRQLASHTVFTVLVFLACLPFDLQLSDTSKVVTGGADKNAVVFNKETEQVIAVLKGHTKKVTSVIYHPSEELVFSASPDASIRVWGVQQAQCGQIIRTHEGPVTGLSLHATGDYLLSSSTDGFWAFSDIQTGKVLMRVAAGEGGNSAATCAQFHPDGLIFGTGTADSLIKIWDLKERQNVANFPGHSGPISAIAFSENGFYLATAADDAVVKLWDLRRLSNFKTITLDNNYEVKSLRFDHSGTYLAVAGTDVRVYLCKKWTELKVLNDHTAQATGVAFGSNASFLASTSMDRSLKFFGFDR</sequence>
<comment type="subunit">
    <text evidence="8">Homotetramer.</text>
</comment>
<keyword evidence="8" id="KW-0227">DNA damage</keyword>
<comment type="catalytic activity">
    <reaction evidence="1 8">
        <text>S-ubiquitinyl-[E2 ubiquitin-conjugating enzyme]-L-cysteine + [acceptor protein]-L-lysine = [E2 ubiquitin-conjugating enzyme]-L-cysteine + N(6)-ubiquitinyl-[acceptor protein]-L-lysine.</text>
        <dbReference type="EC" id="2.3.2.27"/>
    </reaction>
</comment>
<dbReference type="GO" id="GO:0005737">
    <property type="term" value="C:cytoplasm"/>
    <property type="evidence" value="ECO:0007669"/>
    <property type="project" value="TreeGrafter"/>
</dbReference>
<dbReference type="InterPro" id="IPR015943">
    <property type="entry name" value="WD40/YVTN_repeat-like_dom_sf"/>
</dbReference>
<evidence type="ECO:0000256" key="4">
    <source>
        <dbReference type="ARBA" id="ARBA00015618"/>
    </source>
</evidence>
<dbReference type="GO" id="GO:0071006">
    <property type="term" value="C:U2-type catalytic step 1 spliceosome"/>
    <property type="evidence" value="ECO:0007669"/>
    <property type="project" value="TreeGrafter"/>
</dbReference>
<feature type="repeat" description="WD" evidence="7">
    <location>
        <begin position="341"/>
        <end position="382"/>
    </location>
</feature>
<dbReference type="InterPro" id="IPR019775">
    <property type="entry name" value="WD40_repeat_CS"/>
</dbReference>
<evidence type="ECO:0000256" key="5">
    <source>
        <dbReference type="ARBA" id="ARBA00022574"/>
    </source>
</evidence>
<dbReference type="Gene3D" id="2.130.10.10">
    <property type="entry name" value="YVTN repeat-like/Quinoprotein amine dehydrogenase"/>
    <property type="match status" value="1"/>
</dbReference>
<evidence type="ECO:0000256" key="1">
    <source>
        <dbReference type="ARBA" id="ARBA00000900"/>
    </source>
</evidence>
<dbReference type="InterPro" id="IPR001680">
    <property type="entry name" value="WD40_rpt"/>
</dbReference>
<organism evidence="10 11">
    <name type="scientific">Bugula neritina</name>
    <name type="common">Brown bryozoan</name>
    <name type="synonym">Sertularia neritina</name>
    <dbReference type="NCBI Taxonomy" id="10212"/>
    <lineage>
        <taxon>Eukaryota</taxon>
        <taxon>Metazoa</taxon>
        <taxon>Spiralia</taxon>
        <taxon>Lophotrochozoa</taxon>
        <taxon>Bryozoa</taxon>
        <taxon>Gymnolaemata</taxon>
        <taxon>Cheilostomatida</taxon>
        <taxon>Flustrina</taxon>
        <taxon>Buguloidea</taxon>
        <taxon>Bugulidae</taxon>
        <taxon>Bugula</taxon>
    </lineage>
</organism>
<name>A0A7J7JH48_BUGNE</name>
<keyword evidence="8" id="KW-0833">Ubl conjugation pathway</keyword>
<dbReference type="UniPathway" id="UPA00143"/>
<comment type="pathway">
    <text evidence="8">Protein modification; protein ubiquitination.</text>
</comment>
<evidence type="ECO:0000313" key="10">
    <source>
        <dbReference type="EMBL" id="KAF6024954.1"/>
    </source>
</evidence>
<dbReference type="InterPro" id="IPR013915">
    <property type="entry name" value="Prp19_cc"/>
</dbReference>
<dbReference type="PROSITE" id="PS50294">
    <property type="entry name" value="WD_REPEATS_REGION"/>
    <property type="match status" value="4"/>
</dbReference>
<feature type="repeat" description="WD" evidence="7">
    <location>
        <begin position="212"/>
        <end position="253"/>
    </location>
</feature>
<dbReference type="SMART" id="SM00320">
    <property type="entry name" value="WD40"/>
    <property type="match status" value="7"/>
</dbReference>
<dbReference type="InterPro" id="IPR038959">
    <property type="entry name" value="Prp19"/>
</dbReference>
<evidence type="ECO:0000259" key="9">
    <source>
        <dbReference type="Pfam" id="PF08606"/>
    </source>
</evidence>
<dbReference type="PROSITE" id="PS00678">
    <property type="entry name" value="WD_REPEATS_1"/>
    <property type="match status" value="1"/>
</dbReference>
<dbReference type="PROSITE" id="PS50082">
    <property type="entry name" value="WD_REPEATS_2"/>
    <property type="match status" value="4"/>
</dbReference>
<comment type="similarity">
    <text evidence="8">Belongs to the WD repeat PRP19 family.</text>
</comment>
<comment type="subcellular location">
    <subcellularLocation>
        <location evidence="2">Nucleus</location>
        <location evidence="2">Nucleoplasm</location>
    </subcellularLocation>
</comment>
<dbReference type="Proteomes" id="UP000593567">
    <property type="component" value="Unassembled WGS sequence"/>
</dbReference>
<keyword evidence="8" id="KW-0234">DNA repair</keyword>
<keyword evidence="11" id="KW-1185">Reference proteome</keyword>
<dbReference type="GO" id="GO:0000398">
    <property type="term" value="P:mRNA splicing, via spliceosome"/>
    <property type="evidence" value="ECO:0007669"/>
    <property type="project" value="InterPro"/>
</dbReference>
<reference evidence="10" key="1">
    <citation type="submission" date="2020-06" db="EMBL/GenBank/DDBJ databases">
        <title>Draft genome of Bugula neritina, a colonial animal packing powerful symbionts and potential medicines.</title>
        <authorList>
            <person name="Rayko M."/>
        </authorList>
    </citation>
    <scope>NUCLEOTIDE SEQUENCE [LARGE SCALE GENOMIC DNA]</scope>
    <source>
        <strain evidence="10">Kwan_BN1</strain>
    </source>
</reference>
<accession>A0A7J7JH48</accession>
<feature type="domain" description="Prp19 coiled-coil region" evidence="9">
    <location>
        <begin position="15"/>
        <end position="82"/>
    </location>
</feature>
<dbReference type="PANTHER" id="PTHR43995">
    <property type="entry name" value="PRE-MRNA-PROCESSING FACTOR 19"/>
    <property type="match status" value="1"/>
</dbReference>
<evidence type="ECO:0000256" key="6">
    <source>
        <dbReference type="ARBA" id="ARBA00022737"/>
    </source>
</evidence>
<keyword evidence="8" id="KW-0508">mRNA splicing</keyword>
<dbReference type="InterPro" id="IPR036322">
    <property type="entry name" value="WD40_repeat_dom_sf"/>
</dbReference>
<dbReference type="Pfam" id="PF24814">
    <property type="entry name" value="WD40_Prp19"/>
    <property type="match status" value="1"/>
</dbReference>
<dbReference type="GO" id="GO:0005654">
    <property type="term" value="C:nucleoplasm"/>
    <property type="evidence" value="ECO:0007669"/>
    <property type="project" value="UniProtKB-SubCell"/>
</dbReference>
<feature type="repeat" description="WD" evidence="7">
    <location>
        <begin position="299"/>
        <end position="340"/>
    </location>
</feature>
<keyword evidence="5 7" id="KW-0853">WD repeat</keyword>
<dbReference type="GO" id="GO:0006281">
    <property type="term" value="P:DNA repair"/>
    <property type="evidence" value="ECO:0007669"/>
    <property type="project" value="UniProtKB-KW"/>
</dbReference>
<evidence type="ECO:0000256" key="7">
    <source>
        <dbReference type="PROSITE-ProRule" id="PRU00221"/>
    </source>
</evidence>
<comment type="caution">
    <text evidence="10">The sequence shown here is derived from an EMBL/GenBank/DDBJ whole genome shotgun (WGS) entry which is preliminary data.</text>
</comment>
<dbReference type="InterPro" id="IPR020472">
    <property type="entry name" value="WD40_PAC1"/>
</dbReference>
<dbReference type="PANTHER" id="PTHR43995:SF1">
    <property type="entry name" value="PRE-MRNA-PROCESSING FACTOR 19"/>
    <property type="match status" value="1"/>
</dbReference>
<evidence type="ECO:0000313" key="11">
    <source>
        <dbReference type="Proteomes" id="UP000593567"/>
    </source>
</evidence>
<keyword evidence="8" id="KW-0808">Transferase</keyword>
<dbReference type="GO" id="GO:0070534">
    <property type="term" value="P:protein K63-linked ubiquitination"/>
    <property type="evidence" value="ECO:0007669"/>
    <property type="project" value="UniProtKB-UniRule"/>
</dbReference>
<comment type="function">
    <text evidence="8">Ubiquitin-protein ligase which is mainly involved pre-mRNA splicing and DNA repair. Required for pre-mRNA splicing as component of the spliceosome.</text>
</comment>
<dbReference type="CDD" id="cd00200">
    <property type="entry name" value="WD40"/>
    <property type="match status" value="1"/>
</dbReference>
<dbReference type="PRINTS" id="PR00320">
    <property type="entry name" value="GPROTEINBRPT"/>
</dbReference>
<dbReference type="FunFam" id="2.130.10.10:FF:000043">
    <property type="entry name" value="pre-mRNA-processing factor 19"/>
    <property type="match status" value="1"/>
</dbReference>
<dbReference type="EMBL" id="VXIV02002510">
    <property type="protein sequence ID" value="KAF6024954.1"/>
    <property type="molecule type" value="Genomic_DNA"/>
</dbReference>
<proteinExistence type="inferred from homology"/>
<dbReference type="SUPFAM" id="SSF50978">
    <property type="entry name" value="WD40 repeat-like"/>
    <property type="match status" value="1"/>
</dbReference>